<evidence type="ECO:0000313" key="6">
    <source>
        <dbReference type="Proteomes" id="UP001301769"/>
    </source>
</evidence>
<gene>
    <name evidence="5" type="ORF">QBC37DRAFT_354564</name>
</gene>
<evidence type="ECO:0000256" key="2">
    <source>
        <dbReference type="ARBA" id="ARBA00023157"/>
    </source>
</evidence>
<dbReference type="AlphaFoldDB" id="A0AAN7B2T1"/>
<dbReference type="InterPro" id="IPR036861">
    <property type="entry name" value="Endochitinase-like_sf"/>
</dbReference>
<dbReference type="PROSITE" id="PS50941">
    <property type="entry name" value="CHIT_BIND_I_2"/>
    <property type="match status" value="2"/>
</dbReference>
<keyword evidence="2 3" id="KW-1015">Disulfide bond</keyword>
<evidence type="ECO:0000313" key="5">
    <source>
        <dbReference type="EMBL" id="KAK4207847.1"/>
    </source>
</evidence>
<dbReference type="Gene3D" id="3.30.60.10">
    <property type="entry name" value="Endochitinase-like"/>
    <property type="match status" value="2"/>
</dbReference>
<dbReference type="Proteomes" id="UP001301769">
    <property type="component" value="Unassembled WGS sequence"/>
</dbReference>
<reference evidence="5" key="1">
    <citation type="journal article" date="2023" name="Mol. Phylogenet. Evol.">
        <title>Genome-scale phylogeny and comparative genomics of the fungal order Sordariales.</title>
        <authorList>
            <person name="Hensen N."/>
            <person name="Bonometti L."/>
            <person name="Westerberg I."/>
            <person name="Brannstrom I.O."/>
            <person name="Guillou S."/>
            <person name="Cros-Aarteil S."/>
            <person name="Calhoun S."/>
            <person name="Haridas S."/>
            <person name="Kuo A."/>
            <person name="Mondo S."/>
            <person name="Pangilinan J."/>
            <person name="Riley R."/>
            <person name="LaButti K."/>
            <person name="Andreopoulos B."/>
            <person name="Lipzen A."/>
            <person name="Chen C."/>
            <person name="Yan M."/>
            <person name="Daum C."/>
            <person name="Ng V."/>
            <person name="Clum A."/>
            <person name="Steindorff A."/>
            <person name="Ohm R.A."/>
            <person name="Martin F."/>
            <person name="Silar P."/>
            <person name="Natvig D.O."/>
            <person name="Lalanne C."/>
            <person name="Gautier V."/>
            <person name="Ament-Velasquez S.L."/>
            <person name="Kruys A."/>
            <person name="Hutchinson M.I."/>
            <person name="Powell A.J."/>
            <person name="Barry K."/>
            <person name="Miller A.N."/>
            <person name="Grigoriev I.V."/>
            <person name="Debuchy R."/>
            <person name="Gladieux P."/>
            <person name="Hiltunen Thoren M."/>
            <person name="Johannesson H."/>
        </authorList>
    </citation>
    <scope>NUCLEOTIDE SEQUENCE</scope>
    <source>
        <strain evidence="5">PSN293</strain>
    </source>
</reference>
<proteinExistence type="predicted"/>
<organism evidence="5 6">
    <name type="scientific">Rhypophila decipiens</name>
    <dbReference type="NCBI Taxonomy" id="261697"/>
    <lineage>
        <taxon>Eukaryota</taxon>
        <taxon>Fungi</taxon>
        <taxon>Dikarya</taxon>
        <taxon>Ascomycota</taxon>
        <taxon>Pezizomycotina</taxon>
        <taxon>Sordariomycetes</taxon>
        <taxon>Sordariomycetidae</taxon>
        <taxon>Sordariales</taxon>
        <taxon>Naviculisporaceae</taxon>
        <taxon>Rhypophila</taxon>
    </lineage>
</organism>
<feature type="domain" description="Chitin-binding type-1" evidence="4">
    <location>
        <begin position="54"/>
        <end position="99"/>
    </location>
</feature>
<feature type="domain" description="Chitin-binding type-1" evidence="4">
    <location>
        <begin position="3"/>
        <end position="48"/>
    </location>
</feature>
<dbReference type="SUPFAM" id="SSF57016">
    <property type="entry name" value="Plant lectins/antimicrobial peptides"/>
    <property type="match status" value="2"/>
</dbReference>
<dbReference type="GO" id="GO:0008061">
    <property type="term" value="F:chitin binding"/>
    <property type="evidence" value="ECO:0007669"/>
    <property type="project" value="UniProtKB-UniRule"/>
</dbReference>
<evidence type="ECO:0000259" key="4">
    <source>
        <dbReference type="PROSITE" id="PS50941"/>
    </source>
</evidence>
<dbReference type="InterPro" id="IPR001002">
    <property type="entry name" value="Chitin-bd_1"/>
</dbReference>
<dbReference type="PANTHER" id="PTHR47849:SF8">
    <property type="entry name" value="LECTIN"/>
    <property type="match status" value="1"/>
</dbReference>
<sequence length="116" mass="11713">TTDGTCGKDNGNTICDGWPDGNCCSASGWCGGSKDHCGSGCQSGDCTRGAETTDGTCGLAHKDSVCGSWPQGGCCSSAGYCGRTIAHCGVGCQSGPCGWRTFGNEKRIDLEGTNLE</sequence>
<dbReference type="Pfam" id="PF00187">
    <property type="entry name" value="Chitin_bind_1"/>
    <property type="match status" value="2"/>
</dbReference>
<keyword evidence="1 3" id="KW-0147">Chitin-binding</keyword>
<feature type="non-terminal residue" evidence="5">
    <location>
        <position position="1"/>
    </location>
</feature>
<evidence type="ECO:0000256" key="3">
    <source>
        <dbReference type="PROSITE-ProRule" id="PRU00261"/>
    </source>
</evidence>
<dbReference type="EMBL" id="MU858270">
    <property type="protein sequence ID" value="KAK4207847.1"/>
    <property type="molecule type" value="Genomic_DNA"/>
</dbReference>
<evidence type="ECO:0000256" key="1">
    <source>
        <dbReference type="ARBA" id="ARBA00022669"/>
    </source>
</evidence>
<comment type="caution">
    <text evidence="3">Lacks conserved residue(s) required for the propagation of feature annotation.</text>
</comment>
<accession>A0AAN7B2T1</accession>
<feature type="disulfide bond" evidence="3">
    <location>
        <begin position="74"/>
        <end position="88"/>
    </location>
</feature>
<keyword evidence="6" id="KW-1185">Reference proteome</keyword>
<dbReference type="SMART" id="SM00270">
    <property type="entry name" value="ChtBD1"/>
    <property type="match status" value="2"/>
</dbReference>
<dbReference type="PANTHER" id="PTHR47849">
    <property type="entry name" value="CHITIN-BINDING LECTIN 1"/>
    <property type="match status" value="1"/>
</dbReference>
<name>A0AAN7B2T1_9PEZI</name>
<comment type="caution">
    <text evidence="5">The sequence shown here is derived from an EMBL/GenBank/DDBJ whole genome shotgun (WGS) entry which is preliminary data.</text>
</comment>
<feature type="disulfide bond" evidence="3">
    <location>
        <begin position="23"/>
        <end position="37"/>
    </location>
</feature>
<reference evidence="5" key="2">
    <citation type="submission" date="2023-05" db="EMBL/GenBank/DDBJ databases">
        <authorList>
            <consortium name="Lawrence Berkeley National Laboratory"/>
            <person name="Steindorff A."/>
            <person name="Hensen N."/>
            <person name="Bonometti L."/>
            <person name="Westerberg I."/>
            <person name="Brannstrom I.O."/>
            <person name="Guillou S."/>
            <person name="Cros-Aarteil S."/>
            <person name="Calhoun S."/>
            <person name="Haridas S."/>
            <person name="Kuo A."/>
            <person name="Mondo S."/>
            <person name="Pangilinan J."/>
            <person name="Riley R."/>
            <person name="Labutti K."/>
            <person name="Andreopoulos B."/>
            <person name="Lipzen A."/>
            <person name="Chen C."/>
            <person name="Yanf M."/>
            <person name="Daum C."/>
            <person name="Ng V."/>
            <person name="Clum A."/>
            <person name="Ohm R."/>
            <person name="Martin F."/>
            <person name="Silar P."/>
            <person name="Natvig D."/>
            <person name="Lalanne C."/>
            <person name="Gautier V."/>
            <person name="Ament-Velasquez S.L."/>
            <person name="Kruys A."/>
            <person name="Hutchinson M.I."/>
            <person name="Powell A.J."/>
            <person name="Barry K."/>
            <person name="Miller A.N."/>
            <person name="Grigoriev I.V."/>
            <person name="Debuchy R."/>
            <person name="Gladieux P."/>
            <person name="Thoren M.H."/>
            <person name="Johannesson H."/>
        </authorList>
    </citation>
    <scope>NUCLEOTIDE SEQUENCE</scope>
    <source>
        <strain evidence="5">PSN293</strain>
    </source>
</reference>
<protein>
    <recommendedName>
        <fullName evidence="4">Chitin-binding type-1 domain-containing protein</fullName>
    </recommendedName>
</protein>